<dbReference type="Proteomes" id="UP000028878">
    <property type="component" value="Unassembled WGS sequence"/>
</dbReference>
<dbReference type="Pfam" id="PF12705">
    <property type="entry name" value="PDDEXK_1"/>
    <property type="match status" value="1"/>
</dbReference>
<sequence length="874" mass="93936">MHVTFGLFLDARQGPSPTNFFNSPLVGRLGFLSLLETYLALSAPEASFAKRVAVYSGLLRAHDNGSRFYSESLQADSIGTAARLLAWRDEWRLGGWDGSAKPTHPARIQELSAIETAAAGKLPPGEAERLHLVLQALRESGPGPIKSVHLVDPPEDFPLLWRQVLDLLPAVEVRLPEPQGTGHLRAVQEQALAVLAGHPAGKLGAPPDGSILLVHALAATTAAHWLSAHNSYEPGDRLVLAEDAGDGLDVSLSATGGVNCGFEHPSQLRPALQALPLALELCWTPLDINRLLDFLTHPVGPFSRRARSTLARAVSRQPGIGGEAWTAAKAKLATGEDAQEVAEEIAFWLESERWTRNNGVPVDALIARVDRLKEAMRRRLTGESADVPSFLAAHRQCAAVQDALTEFASQGLATVLPRQVEQLVAHATPAGATNPAAVSHVGCMRSASTPAACVEAADEVVWWMPSTPTLPSPLPWSQSEVESLTQLGVQLRDPARELVSLAAQWLRPLLGARKRFVLVCPPPGAEVHPIRLLLKKLLPAIENTAFDLDTAIGSTLIASTAAALAPQPLPTPPRLVQLPQPVQLGDSAQSFTTLNELFNDPALFVLKRVAGLEPPSVLTVEEDNRLLGILAHRVFEKLFEHAAALTWSNPDAVIWFRAEAESLLQTEGAVLLMQGAGVSQQHFRKVCEGAICSLLDHLRSAGATQAQTEVAFSGTLGAVPLVGKIDLLVTLGDKRTVALDMKWRSDNYYAGLLRSGEHLQLALYSSLVEQKNGAAPTALGYFILESGALYITAADIFPKAQVRRPPEGVTVATLLDQARATWNWRKQQLDAGVIDVVPVDPPDDFKGPDGTLPVKGPNSRFDGDHLVLLGGWEQ</sequence>
<keyword evidence="2" id="KW-0067">ATP-binding</keyword>
<dbReference type="EMBL" id="CCAE010000002">
    <property type="protein sequence ID" value="CDN86157.1"/>
    <property type="molecule type" value="Genomic_DNA"/>
</dbReference>
<protein>
    <submittedName>
        <fullName evidence="2">Inactivated superfamily I helicase</fullName>
    </submittedName>
</protein>
<evidence type="ECO:0000259" key="1">
    <source>
        <dbReference type="Pfam" id="PF12705"/>
    </source>
</evidence>
<dbReference type="GO" id="GO:0004386">
    <property type="term" value="F:helicase activity"/>
    <property type="evidence" value="ECO:0007669"/>
    <property type="project" value="UniProtKB-KW"/>
</dbReference>
<proteinExistence type="predicted"/>
<keyword evidence="2" id="KW-0347">Helicase</keyword>
<keyword evidence="2" id="KW-0547">Nucleotide-binding</keyword>
<keyword evidence="2" id="KW-0378">Hydrolase</keyword>
<evidence type="ECO:0000313" key="2">
    <source>
        <dbReference type="EMBL" id="CDN86157.1"/>
    </source>
</evidence>
<gene>
    <name evidence="2" type="ORF">BN948_00557</name>
</gene>
<reference evidence="3" key="1">
    <citation type="submission" date="2014-11" db="EMBL/GenBank/DDBJ databases">
        <title>Draft genome sequence of Hydrogenophaga intermedia S1.</title>
        <authorList>
            <person name="Gan H.M."/>
            <person name="Chew T.H."/>
            <person name="Stolz A."/>
        </authorList>
    </citation>
    <scope>NUCLEOTIDE SEQUENCE [LARGE SCALE GENOMIC DNA]</scope>
    <source>
        <strain evidence="3">S1</strain>
    </source>
</reference>
<accession>A0A1L1PGR2</accession>
<feature type="domain" description="PD-(D/E)XK endonuclease-like" evidence="1">
    <location>
        <begin position="590"/>
        <end position="786"/>
    </location>
</feature>
<organism evidence="2 3">
    <name type="scientific">Hydrogenophaga intermedia</name>
    <dbReference type="NCBI Taxonomy" id="65786"/>
    <lineage>
        <taxon>Bacteria</taxon>
        <taxon>Pseudomonadati</taxon>
        <taxon>Pseudomonadota</taxon>
        <taxon>Betaproteobacteria</taxon>
        <taxon>Burkholderiales</taxon>
        <taxon>Comamonadaceae</taxon>
        <taxon>Hydrogenophaga</taxon>
    </lineage>
</organism>
<dbReference type="RefSeq" id="WP_156037822.1">
    <property type="nucleotide sequence ID" value="NZ_CCAE010000002.1"/>
</dbReference>
<evidence type="ECO:0000313" key="3">
    <source>
        <dbReference type="Proteomes" id="UP000028878"/>
    </source>
</evidence>
<dbReference type="AlphaFoldDB" id="A0A1L1PGR2"/>
<dbReference type="InterPro" id="IPR038726">
    <property type="entry name" value="PDDEXK_AddAB-type"/>
</dbReference>
<name>A0A1L1PGR2_HYDIT</name>
<keyword evidence="3" id="KW-1185">Reference proteome</keyword>